<organism evidence="2 3">
    <name type="scientific">Actinotignum urinale</name>
    <dbReference type="NCBI Taxonomy" id="190146"/>
    <lineage>
        <taxon>Bacteria</taxon>
        <taxon>Bacillati</taxon>
        <taxon>Actinomycetota</taxon>
        <taxon>Actinomycetes</taxon>
        <taxon>Actinomycetales</taxon>
        <taxon>Actinomycetaceae</taxon>
        <taxon>Actinotignum</taxon>
    </lineage>
</organism>
<dbReference type="GO" id="GO:0016853">
    <property type="term" value="F:isomerase activity"/>
    <property type="evidence" value="ECO:0007669"/>
    <property type="project" value="UniProtKB-KW"/>
</dbReference>
<dbReference type="Pfam" id="PF01261">
    <property type="entry name" value="AP_endonuc_2"/>
    <property type="match status" value="1"/>
</dbReference>
<dbReference type="PANTHER" id="PTHR12110">
    <property type="entry name" value="HYDROXYPYRUVATE ISOMERASE"/>
    <property type="match status" value="1"/>
</dbReference>
<dbReference type="PANTHER" id="PTHR12110:SF41">
    <property type="entry name" value="INOSOSE DEHYDRATASE"/>
    <property type="match status" value="1"/>
</dbReference>
<reference evidence="2 3" key="1">
    <citation type="submission" date="2023-10" db="EMBL/GenBank/DDBJ databases">
        <title>Whole Genome based description of the genera Actinobaculum and Actinotignum reveals a complex phylogenetic relationship within the species included in the genus Actinotignum.</title>
        <authorList>
            <person name="Jensen C.S."/>
            <person name="Dargis R."/>
            <person name="Kemp M."/>
            <person name="Christensen J.J."/>
        </authorList>
    </citation>
    <scope>NUCLEOTIDE SEQUENCE [LARGE SCALE GENOMIC DNA]</scope>
    <source>
        <strain evidence="2 3">SLA_B974</strain>
    </source>
</reference>
<protein>
    <submittedName>
        <fullName evidence="2">Sugar phosphate isomerase/epimerase family protein</fullName>
    </submittedName>
</protein>
<dbReference type="EMBL" id="JAWNGA010000004">
    <property type="protein sequence ID" value="MDY5132793.1"/>
    <property type="molecule type" value="Genomic_DNA"/>
</dbReference>
<keyword evidence="3" id="KW-1185">Reference proteome</keyword>
<dbReference type="InterPro" id="IPR036237">
    <property type="entry name" value="Xyl_isomerase-like_sf"/>
</dbReference>
<evidence type="ECO:0000313" key="2">
    <source>
        <dbReference type="EMBL" id="MDY5132793.1"/>
    </source>
</evidence>
<gene>
    <name evidence="2" type="ORF">R6G86_03400</name>
</gene>
<evidence type="ECO:0000313" key="3">
    <source>
        <dbReference type="Proteomes" id="UP001275049"/>
    </source>
</evidence>
<dbReference type="InterPro" id="IPR050312">
    <property type="entry name" value="IolE/XylAMocC-like"/>
</dbReference>
<name>A0ABU5G6N6_9ACTO</name>
<feature type="domain" description="Xylose isomerase-like TIM barrel" evidence="1">
    <location>
        <begin position="38"/>
        <end position="291"/>
    </location>
</feature>
<sequence length="308" mass="35274">MYTAENWPIAAKMSFGTVTETGQDIREAGPKVWQKHLRQVKNKGFDCIDPIDEWVPFTELNDQEYKDFKQVLADEGLYISSLSMGRRSVIDEVHGEEYLAMAHRYVEKAVDLGATIVNVGFMQGLTDAQKKALWFWYEQGHVDDPKNRDLALERITELADHAKEVGIQISLEMYEDTFIGTPEGAVSFIKDLNHDAVGINPDIGNLIRLHRPMPKGEEMYSQVLPYANFWHIKNYIRDEDRATGAYFSTPSTLEEGTINYRLVIREALRLGFNGPFLAEQYGGDWLGVSWKNAQYIREILRDAEETNL</sequence>
<evidence type="ECO:0000259" key="1">
    <source>
        <dbReference type="Pfam" id="PF01261"/>
    </source>
</evidence>
<comment type="caution">
    <text evidence="2">The sequence shown here is derived from an EMBL/GenBank/DDBJ whole genome shotgun (WGS) entry which is preliminary data.</text>
</comment>
<proteinExistence type="predicted"/>
<dbReference type="Gene3D" id="3.20.20.150">
    <property type="entry name" value="Divalent-metal-dependent TIM barrel enzymes"/>
    <property type="match status" value="1"/>
</dbReference>
<accession>A0ABU5G6N6</accession>
<dbReference type="SUPFAM" id="SSF51658">
    <property type="entry name" value="Xylose isomerase-like"/>
    <property type="match status" value="1"/>
</dbReference>
<dbReference type="RefSeq" id="WP_320755069.1">
    <property type="nucleotide sequence ID" value="NZ_JAWNGA010000004.1"/>
</dbReference>
<keyword evidence="2" id="KW-0413">Isomerase</keyword>
<dbReference type="InterPro" id="IPR013022">
    <property type="entry name" value="Xyl_isomerase-like_TIM-brl"/>
</dbReference>
<dbReference type="Proteomes" id="UP001275049">
    <property type="component" value="Unassembled WGS sequence"/>
</dbReference>